<organism evidence="1 2">
    <name type="scientific">Heracleum sosnowskyi</name>
    <dbReference type="NCBI Taxonomy" id="360622"/>
    <lineage>
        <taxon>Eukaryota</taxon>
        <taxon>Viridiplantae</taxon>
        <taxon>Streptophyta</taxon>
        <taxon>Embryophyta</taxon>
        <taxon>Tracheophyta</taxon>
        <taxon>Spermatophyta</taxon>
        <taxon>Magnoliopsida</taxon>
        <taxon>eudicotyledons</taxon>
        <taxon>Gunneridae</taxon>
        <taxon>Pentapetalae</taxon>
        <taxon>asterids</taxon>
        <taxon>campanulids</taxon>
        <taxon>Apiales</taxon>
        <taxon>Apiaceae</taxon>
        <taxon>Apioideae</taxon>
        <taxon>apioid superclade</taxon>
        <taxon>Tordylieae</taxon>
        <taxon>Tordyliinae</taxon>
        <taxon>Heracleum</taxon>
    </lineage>
</organism>
<gene>
    <name evidence="1" type="ORF">POM88_017490</name>
</gene>
<sequence>MQHQDDFSQIGQLQSSLYGRKQVVLGTIYHTWFEASREFKRIGPASRFRCPSKAVYAVLWMVEVKTSALWFEASREFKRICPASRFRCPSKAGNLSSSPHRHSEDSYDTCLTIHRSSGATQGNGVDTIHRCS</sequence>
<name>A0AAD8MYD0_9APIA</name>
<keyword evidence="2" id="KW-1185">Reference proteome</keyword>
<reference evidence="1" key="2">
    <citation type="submission" date="2023-05" db="EMBL/GenBank/DDBJ databases">
        <authorList>
            <person name="Schelkunov M.I."/>
        </authorList>
    </citation>
    <scope>NUCLEOTIDE SEQUENCE</scope>
    <source>
        <strain evidence="1">Hsosn_3</strain>
        <tissue evidence="1">Leaf</tissue>
    </source>
</reference>
<evidence type="ECO:0000313" key="2">
    <source>
        <dbReference type="Proteomes" id="UP001237642"/>
    </source>
</evidence>
<comment type="caution">
    <text evidence="1">The sequence shown here is derived from an EMBL/GenBank/DDBJ whole genome shotgun (WGS) entry which is preliminary data.</text>
</comment>
<proteinExistence type="predicted"/>
<protein>
    <submittedName>
        <fullName evidence="1">Uncharacterized protein</fullName>
    </submittedName>
</protein>
<dbReference type="EMBL" id="JAUIZM010000004">
    <property type="protein sequence ID" value="KAK1389312.1"/>
    <property type="molecule type" value="Genomic_DNA"/>
</dbReference>
<dbReference type="Proteomes" id="UP001237642">
    <property type="component" value="Unassembled WGS sequence"/>
</dbReference>
<evidence type="ECO:0000313" key="1">
    <source>
        <dbReference type="EMBL" id="KAK1389312.1"/>
    </source>
</evidence>
<dbReference type="AlphaFoldDB" id="A0AAD8MYD0"/>
<reference evidence="1" key="1">
    <citation type="submission" date="2023-02" db="EMBL/GenBank/DDBJ databases">
        <title>Genome of toxic invasive species Heracleum sosnowskyi carries increased number of genes despite the absence of recent whole-genome duplications.</title>
        <authorList>
            <person name="Schelkunov M."/>
            <person name="Shtratnikova V."/>
            <person name="Makarenko M."/>
            <person name="Klepikova A."/>
            <person name="Omelchenko D."/>
            <person name="Novikova G."/>
            <person name="Obukhova E."/>
            <person name="Bogdanov V."/>
            <person name="Penin A."/>
            <person name="Logacheva M."/>
        </authorList>
    </citation>
    <scope>NUCLEOTIDE SEQUENCE</scope>
    <source>
        <strain evidence="1">Hsosn_3</strain>
        <tissue evidence="1">Leaf</tissue>
    </source>
</reference>
<accession>A0AAD8MYD0</accession>